<dbReference type="InterPro" id="IPR000073">
    <property type="entry name" value="AB_hydrolase_1"/>
</dbReference>
<proteinExistence type="inferred from homology"/>
<dbReference type="FunFam" id="3.40.50.1820:FF:000021">
    <property type="entry name" value="Lipase"/>
    <property type="match status" value="1"/>
</dbReference>
<reference evidence="9" key="1">
    <citation type="submission" date="2015-11" db="EMBL/GenBank/DDBJ databases">
        <title>De novo transcriptome assembly of four potential Pierce s Disease insect vectors from Arizona vineyards.</title>
        <authorList>
            <person name="Tassone E.E."/>
        </authorList>
    </citation>
    <scope>NUCLEOTIDE SEQUENCE</scope>
</reference>
<keyword evidence="5" id="KW-0443">Lipid metabolism</keyword>
<dbReference type="PIRSF" id="PIRSF000862">
    <property type="entry name" value="Steryl_ester_lip"/>
    <property type="match status" value="1"/>
</dbReference>
<feature type="active site" description="Nucleophile" evidence="7">
    <location>
        <position position="205"/>
    </location>
</feature>
<protein>
    <recommendedName>
        <fullName evidence="8">AB hydrolase-1 domain-containing protein</fullName>
    </recommendedName>
</protein>
<dbReference type="GO" id="GO:0016788">
    <property type="term" value="F:hydrolase activity, acting on ester bonds"/>
    <property type="evidence" value="ECO:0007669"/>
    <property type="project" value="InterPro"/>
</dbReference>
<evidence type="ECO:0000313" key="9">
    <source>
        <dbReference type="EMBL" id="JAS62484.1"/>
    </source>
</evidence>
<feature type="domain" description="AB hydrolase-1" evidence="8">
    <location>
        <begin position="111"/>
        <end position="412"/>
    </location>
</feature>
<dbReference type="InterPro" id="IPR029058">
    <property type="entry name" value="AB_hydrolase_fold"/>
</dbReference>
<name>A0A1B6GJ67_9HEMI</name>
<evidence type="ECO:0000256" key="3">
    <source>
        <dbReference type="ARBA" id="ARBA00022801"/>
    </source>
</evidence>
<keyword evidence="2" id="KW-0732">Signal</keyword>
<gene>
    <name evidence="9" type="ORF">g.38159</name>
</gene>
<dbReference type="Gene3D" id="3.40.50.1820">
    <property type="entry name" value="alpha/beta hydrolase"/>
    <property type="match status" value="1"/>
</dbReference>
<dbReference type="PANTHER" id="PTHR11005">
    <property type="entry name" value="LYSOSOMAL ACID LIPASE-RELATED"/>
    <property type="match status" value="1"/>
</dbReference>
<dbReference type="InterPro" id="IPR025483">
    <property type="entry name" value="Lipase_euk"/>
</dbReference>
<sequence>ERSVLQQCRQSISEMASAVAGLLAILVSANLHEQVSATGDCKSRLCFSIFSRKIGVNVNLFDDAVPLPIEEHCARMGYRVENHDITTEDGYILRYHRIPHGKTGPQQSLRPPVLLQHGLLAASSAWLLSNHSLGYMLADAGFDVWLGNARGNTYSRRHIKYDPDKNENEFWDFSWHEMGYYDLPASIDYILNVTGRERLFYIGHSMGTTMYFVLGATRPEYMDKVQAAVTMAPVVFPWNVRGAFGSSINSLTPFLNWLTKLLGLYEIWPRSPKVLWLDRHVCANPRLQVICSDFVFAICGFDKNELNMTVFPTILEYLPDGASFKELEHFSQIRPKGSDFKQFDYGYIGNLWRYGSYFPPIYNLTNVRAPLYIYYGLNDWVADPQDVFYTVSRLPNVKKVVKVANDEFNHIDFMWAIDAKTLIYDDIISIFNKYAP</sequence>
<keyword evidence="4" id="KW-0442">Lipid degradation</keyword>
<dbReference type="GO" id="GO:0016042">
    <property type="term" value="P:lipid catabolic process"/>
    <property type="evidence" value="ECO:0007669"/>
    <property type="project" value="UniProtKB-KW"/>
</dbReference>
<keyword evidence="3" id="KW-0378">Hydrolase</keyword>
<keyword evidence="6" id="KW-0325">Glycoprotein</keyword>
<evidence type="ECO:0000259" key="8">
    <source>
        <dbReference type="Pfam" id="PF00561"/>
    </source>
</evidence>
<organism evidence="9">
    <name type="scientific">Cuerna arida</name>
    <dbReference type="NCBI Taxonomy" id="1464854"/>
    <lineage>
        <taxon>Eukaryota</taxon>
        <taxon>Metazoa</taxon>
        <taxon>Ecdysozoa</taxon>
        <taxon>Arthropoda</taxon>
        <taxon>Hexapoda</taxon>
        <taxon>Insecta</taxon>
        <taxon>Pterygota</taxon>
        <taxon>Neoptera</taxon>
        <taxon>Paraneoptera</taxon>
        <taxon>Hemiptera</taxon>
        <taxon>Auchenorrhyncha</taxon>
        <taxon>Membracoidea</taxon>
        <taxon>Cicadellidae</taxon>
        <taxon>Cicadellinae</taxon>
        <taxon>Proconiini</taxon>
        <taxon>Cuerna</taxon>
    </lineage>
</organism>
<evidence type="ECO:0000256" key="1">
    <source>
        <dbReference type="ARBA" id="ARBA00010701"/>
    </source>
</evidence>
<dbReference type="AlphaFoldDB" id="A0A1B6GJ67"/>
<evidence type="ECO:0000256" key="4">
    <source>
        <dbReference type="ARBA" id="ARBA00022963"/>
    </source>
</evidence>
<feature type="active site" description="Charge relay system" evidence="7">
    <location>
        <position position="379"/>
    </location>
</feature>
<evidence type="ECO:0000256" key="7">
    <source>
        <dbReference type="PIRSR" id="PIRSR000862-1"/>
    </source>
</evidence>
<dbReference type="Pfam" id="PF00561">
    <property type="entry name" value="Abhydrolase_1"/>
    <property type="match status" value="1"/>
</dbReference>
<evidence type="ECO:0000256" key="6">
    <source>
        <dbReference type="ARBA" id="ARBA00023180"/>
    </source>
</evidence>
<dbReference type="SUPFAM" id="SSF53474">
    <property type="entry name" value="alpha/beta-Hydrolases"/>
    <property type="match status" value="1"/>
</dbReference>
<evidence type="ECO:0000256" key="5">
    <source>
        <dbReference type="ARBA" id="ARBA00023098"/>
    </source>
</evidence>
<comment type="similarity">
    <text evidence="1">Belongs to the AB hydrolase superfamily. Lipase family.</text>
</comment>
<accession>A0A1B6GJ67</accession>
<dbReference type="EMBL" id="GECZ01007285">
    <property type="protein sequence ID" value="JAS62484.1"/>
    <property type="molecule type" value="Transcribed_RNA"/>
</dbReference>
<feature type="non-terminal residue" evidence="9">
    <location>
        <position position="1"/>
    </location>
</feature>
<feature type="active site" description="Charge relay system" evidence="7">
    <location>
        <position position="410"/>
    </location>
</feature>
<evidence type="ECO:0000256" key="2">
    <source>
        <dbReference type="ARBA" id="ARBA00022729"/>
    </source>
</evidence>